<reference evidence="1 2" key="1">
    <citation type="submission" date="2013-02" db="EMBL/GenBank/DDBJ databases">
        <title>A novel strain isolated from Lonar lake, Maharashtra, India.</title>
        <authorList>
            <person name="Singh A."/>
        </authorList>
    </citation>
    <scope>NUCLEOTIDE SEQUENCE [LARGE SCALE GENOMIC DNA]</scope>
    <source>
        <strain evidence="1 2">AK24</strain>
    </source>
</reference>
<gene>
    <name evidence="1" type="ORF">ADIS_4097</name>
</gene>
<evidence type="ECO:0000313" key="1">
    <source>
        <dbReference type="EMBL" id="EON75393.1"/>
    </source>
</evidence>
<proteinExistence type="predicted"/>
<sequence>MFGYFSSIAQNVFIASDWEMMYLYSKEHSGWAIPVCKASTT</sequence>
<protein>
    <submittedName>
        <fullName evidence="1">Uncharacterized protein</fullName>
    </submittedName>
</protein>
<name>R7ZMS9_9BACT</name>
<comment type="caution">
    <text evidence="1">The sequence shown here is derived from an EMBL/GenBank/DDBJ whole genome shotgun (WGS) entry which is preliminary data.</text>
</comment>
<dbReference type="Proteomes" id="UP000013909">
    <property type="component" value="Unassembled WGS sequence"/>
</dbReference>
<dbReference type="AlphaFoldDB" id="R7ZMS9"/>
<organism evidence="1 2">
    <name type="scientific">Lunatimonas lonarensis</name>
    <dbReference type="NCBI Taxonomy" id="1232681"/>
    <lineage>
        <taxon>Bacteria</taxon>
        <taxon>Pseudomonadati</taxon>
        <taxon>Bacteroidota</taxon>
        <taxon>Cytophagia</taxon>
        <taxon>Cytophagales</taxon>
        <taxon>Cyclobacteriaceae</taxon>
    </lineage>
</organism>
<evidence type="ECO:0000313" key="2">
    <source>
        <dbReference type="Proteomes" id="UP000013909"/>
    </source>
</evidence>
<keyword evidence="2" id="KW-1185">Reference proteome</keyword>
<accession>R7ZMS9</accession>
<dbReference type="EMBL" id="AQHR01000107">
    <property type="protein sequence ID" value="EON75393.1"/>
    <property type="molecule type" value="Genomic_DNA"/>
</dbReference>